<dbReference type="EMBL" id="MSYM01000020">
    <property type="protein sequence ID" value="OLP04482.1"/>
    <property type="molecule type" value="Genomic_DNA"/>
</dbReference>
<evidence type="ECO:0000313" key="1">
    <source>
        <dbReference type="EMBL" id="OLP04482.1"/>
    </source>
</evidence>
<gene>
    <name evidence="1" type="ORF">BLL52_4291</name>
</gene>
<evidence type="ECO:0000313" key="2">
    <source>
        <dbReference type="Proteomes" id="UP000185911"/>
    </source>
</evidence>
<accession>A0A1Q8Y8V3</accession>
<sequence length="123" mass="13150">MILNLTQHAASAEQLAVGVVDLPPADKAHLVRLLTVDSLPSRAEIDDRCADIATLASLHEPVALQAMIGGAPWMMSALEGALMDAGIEPIYAFSERDSVDQHQPDGSVRKVAVFRHVGFVPAR</sequence>
<comment type="caution">
    <text evidence="1">The sequence shown here is derived from an EMBL/GenBank/DDBJ whole genome shotgun (WGS) entry which is preliminary data.</text>
</comment>
<dbReference type="AlphaFoldDB" id="A0A1Q8Y8V3"/>
<dbReference type="RefSeq" id="WP_198930665.1">
    <property type="nucleotide sequence ID" value="NZ_MSYM01000020.1"/>
</dbReference>
<name>A0A1Q8Y8V3_9BURK</name>
<organism evidence="1 2">
    <name type="scientific">Rhodoferax antarcticus ANT.BR</name>
    <dbReference type="NCBI Taxonomy" id="1111071"/>
    <lineage>
        <taxon>Bacteria</taxon>
        <taxon>Pseudomonadati</taxon>
        <taxon>Pseudomonadota</taxon>
        <taxon>Betaproteobacteria</taxon>
        <taxon>Burkholderiales</taxon>
        <taxon>Comamonadaceae</taxon>
        <taxon>Rhodoferax</taxon>
    </lineage>
</organism>
<proteinExistence type="predicted"/>
<protein>
    <submittedName>
        <fullName evidence="1">Uncharacterized protein</fullName>
    </submittedName>
</protein>
<reference evidence="1 2" key="1">
    <citation type="submission" date="2017-01" db="EMBL/GenBank/DDBJ databases">
        <title>Genome sequence of Rhodoferax antarcticus ANT.BR, a psychrophilic purple nonsulfur bacterium from an Antarctic microbial mat.</title>
        <authorList>
            <person name="Baker J."/>
            <person name="Riester C."/>
            <person name="Skinner B."/>
            <person name="Newell A."/>
            <person name="Swingley W."/>
            <person name="Madigan M."/>
            <person name="Jung D."/>
            <person name="Asao M."/>
            <person name="Chen M."/>
            <person name="Loughlin P."/>
            <person name="Pan H."/>
            <person name="Lin S."/>
            <person name="Li N."/>
            <person name="Shaw J."/>
            <person name="Prado M."/>
            <person name="Sherman C."/>
            <person name="Li X."/>
            <person name="Tang J."/>
            <person name="Blankenship R."/>
            <person name="Zhao T."/>
            <person name="Touchman J."/>
            <person name="Sattley M."/>
        </authorList>
    </citation>
    <scope>NUCLEOTIDE SEQUENCE [LARGE SCALE GENOMIC DNA]</scope>
    <source>
        <strain evidence="1 2">ANT.BR</strain>
    </source>
</reference>
<keyword evidence="2" id="KW-1185">Reference proteome</keyword>
<dbReference type="Proteomes" id="UP000185911">
    <property type="component" value="Unassembled WGS sequence"/>
</dbReference>